<dbReference type="Proteomes" id="UP000075682">
    <property type="component" value="Unassembled WGS sequence"/>
</dbReference>
<reference evidence="10" key="4">
    <citation type="submission" date="2023-01" db="EMBL/GenBank/DDBJ databases">
        <title>Draft genome sequence of Gluconobacter albidus strain NBRC 3250.</title>
        <authorList>
            <person name="Sun Q."/>
            <person name="Mori K."/>
        </authorList>
    </citation>
    <scope>NUCLEOTIDE SEQUENCE</scope>
    <source>
        <strain evidence="10">NBRC 3250</strain>
    </source>
</reference>
<dbReference type="HAMAP" id="MF_00812">
    <property type="entry name" value="Thiopur_methtran"/>
    <property type="match status" value="1"/>
</dbReference>
<evidence type="ECO:0000256" key="3">
    <source>
        <dbReference type="ARBA" id="ARBA00008145"/>
    </source>
</evidence>
<dbReference type="InterPro" id="IPR022474">
    <property type="entry name" value="Thiopur_S-MeTfrase_Se/Te_detox"/>
</dbReference>
<dbReference type="FunFam" id="3.40.50.150:FF:000101">
    <property type="entry name" value="Thiopurine S-methyltransferase"/>
    <property type="match status" value="1"/>
</dbReference>
<evidence type="ECO:0000256" key="2">
    <source>
        <dbReference type="ARBA" id="ARBA00004496"/>
    </source>
</evidence>
<feature type="binding site" evidence="9">
    <location>
        <position position="49"/>
    </location>
    <ligand>
        <name>S-adenosyl-L-methionine</name>
        <dbReference type="ChEBI" id="CHEBI:59789"/>
    </ligand>
</feature>
<dbReference type="EMBL" id="BSNW01000005">
    <property type="protein sequence ID" value="GLQ68042.1"/>
    <property type="molecule type" value="Genomic_DNA"/>
</dbReference>
<comment type="caution">
    <text evidence="11">The sequence shown here is derived from an EMBL/GenBank/DDBJ whole genome shotgun (WGS) entry which is preliminary data.</text>
</comment>
<dbReference type="EC" id="2.1.1.67" evidence="4 9"/>
<dbReference type="Pfam" id="PF05724">
    <property type="entry name" value="TPMT"/>
    <property type="match status" value="1"/>
</dbReference>
<name>A0AAW3QY09_9PROT</name>
<dbReference type="PIRSF" id="PIRSF023956">
    <property type="entry name" value="Thiopurine_S-methyltransferase"/>
    <property type="match status" value="1"/>
</dbReference>
<dbReference type="SUPFAM" id="SSF53335">
    <property type="entry name" value="S-adenosyl-L-methionine-dependent methyltransferases"/>
    <property type="match status" value="1"/>
</dbReference>
<dbReference type="InterPro" id="IPR008854">
    <property type="entry name" value="TPMT"/>
</dbReference>
<evidence type="ECO:0000256" key="1">
    <source>
        <dbReference type="ARBA" id="ARBA00000903"/>
    </source>
</evidence>
<dbReference type="Proteomes" id="UP001156672">
    <property type="component" value="Unassembled WGS sequence"/>
</dbReference>
<dbReference type="EMBL" id="LHZN01000114">
    <property type="protein sequence ID" value="KXV40416.1"/>
    <property type="molecule type" value="Genomic_DNA"/>
</dbReference>
<dbReference type="GO" id="GO:0008119">
    <property type="term" value="F:thiopurine S-methyltransferase activity"/>
    <property type="evidence" value="ECO:0007669"/>
    <property type="project" value="UniProtKB-UniRule"/>
</dbReference>
<evidence type="ECO:0000313" key="11">
    <source>
        <dbReference type="EMBL" id="KXV40416.1"/>
    </source>
</evidence>
<feature type="binding site" evidence="9">
    <location>
        <position position="70"/>
    </location>
    <ligand>
        <name>S-adenosyl-L-methionine</name>
        <dbReference type="ChEBI" id="CHEBI:59789"/>
    </ligand>
</feature>
<proteinExistence type="inferred from homology"/>
<keyword evidence="5 9" id="KW-0963">Cytoplasm</keyword>
<evidence type="ECO:0000313" key="13">
    <source>
        <dbReference type="Proteomes" id="UP001156672"/>
    </source>
</evidence>
<sequence length="220" mass="23978">MDVASNAVFWQEKWERGETGFHEAGANPLLTRHIAALDLSAGARIFVPLCGMSQDMVWLAGQGYRVIGCELSDIAVGCFFDNLGVTPDVVQVGALRRFSAGGICIFAGNIFDLTPDVLGPVEAIYDRAALIALPEDLRRVYVTHLLALTGPVSELLVTLAYDQSCLKGPPFSVDEAFVREVYGEAYEIRRLENREVEGGLKGRCPASESVWQFSPLPARS</sequence>
<dbReference type="InterPro" id="IPR029063">
    <property type="entry name" value="SAM-dependent_MTases_sf"/>
</dbReference>
<keyword evidence="13" id="KW-1185">Reference proteome</keyword>
<gene>
    <name evidence="9 10" type="primary">tpm</name>
    <name evidence="11" type="ORF">AD941_04270</name>
    <name evidence="10" type="ORF">GCM10007866_04900</name>
</gene>
<keyword evidence="7 9" id="KW-0808">Transferase</keyword>
<evidence type="ECO:0000313" key="10">
    <source>
        <dbReference type="EMBL" id="GLQ68042.1"/>
    </source>
</evidence>
<dbReference type="InterPro" id="IPR025835">
    <property type="entry name" value="Thiopurine_S-MeTrfase"/>
</dbReference>
<dbReference type="NCBIfam" id="TIGR03840">
    <property type="entry name" value="TMPT_Se_Te"/>
    <property type="match status" value="1"/>
</dbReference>
<dbReference type="GO" id="GO:0032259">
    <property type="term" value="P:methylation"/>
    <property type="evidence" value="ECO:0007669"/>
    <property type="project" value="UniProtKB-KW"/>
</dbReference>
<evidence type="ECO:0000256" key="4">
    <source>
        <dbReference type="ARBA" id="ARBA00011905"/>
    </source>
</evidence>
<dbReference type="RefSeq" id="WP_062028469.1">
    <property type="nucleotide sequence ID" value="NZ_LHZN01000114.1"/>
</dbReference>
<comment type="subcellular location">
    <subcellularLocation>
        <location evidence="2 9">Cytoplasm</location>
    </subcellularLocation>
</comment>
<dbReference type="AlphaFoldDB" id="A0AAW3QY09"/>
<comment type="catalytic activity">
    <reaction evidence="1 9">
        <text>S-adenosyl-L-methionine + a thiopurine = S-adenosyl-L-homocysteine + a thiopurine S-methylether.</text>
        <dbReference type="EC" id="2.1.1.67"/>
    </reaction>
</comment>
<dbReference type="NCBIfam" id="NF009732">
    <property type="entry name" value="PRK13255.1"/>
    <property type="match status" value="1"/>
</dbReference>
<organism evidence="11 12">
    <name type="scientific">Gluconobacter albidus</name>
    <dbReference type="NCBI Taxonomy" id="318683"/>
    <lineage>
        <taxon>Bacteria</taxon>
        <taxon>Pseudomonadati</taxon>
        <taxon>Pseudomonadota</taxon>
        <taxon>Alphaproteobacteria</taxon>
        <taxon>Acetobacterales</taxon>
        <taxon>Acetobacteraceae</taxon>
        <taxon>Gluconobacter</taxon>
    </lineage>
</organism>
<dbReference type="PROSITE" id="PS51585">
    <property type="entry name" value="SAM_MT_TPMT"/>
    <property type="match status" value="1"/>
</dbReference>
<dbReference type="GO" id="GO:0010038">
    <property type="term" value="P:response to metal ion"/>
    <property type="evidence" value="ECO:0007669"/>
    <property type="project" value="InterPro"/>
</dbReference>
<evidence type="ECO:0000313" key="12">
    <source>
        <dbReference type="Proteomes" id="UP000075682"/>
    </source>
</evidence>
<dbReference type="PANTHER" id="PTHR10259">
    <property type="entry name" value="THIOPURINE S-METHYLTRANSFERASE"/>
    <property type="match status" value="1"/>
</dbReference>
<feature type="binding site" evidence="9">
    <location>
        <position position="127"/>
    </location>
    <ligand>
        <name>S-adenosyl-L-methionine</name>
        <dbReference type="ChEBI" id="CHEBI:59789"/>
    </ligand>
</feature>
<dbReference type="GO" id="GO:0005737">
    <property type="term" value="C:cytoplasm"/>
    <property type="evidence" value="ECO:0007669"/>
    <property type="project" value="UniProtKB-SubCell"/>
</dbReference>
<keyword evidence="8 9" id="KW-0949">S-adenosyl-L-methionine</keyword>
<dbReference type="PANTHER" id="PTHR10259:SF11">
    <property type="entry name" value="THIOPURINE S-METHYLTRANSFERASE"/>
    <property type="match status" value="1"/>
</dbReference>
<evidence type="ECO:0000256" key="6">
    <source>
        <dbReference type="ARBA" id="ARBA00022603"/>
    </source>
</evidence>
<comment type="similarity">
    <text evidence="3 9">Belongs to the class I-like SAM-binding methyltransferase superfamily. TPMT family.</text>
</comment>
<dbReference type="Gene3D" id="3.40.50.150">
    <property type="entry name" value="Vaccinia Virus protein VP39"/>
    <property type="match status" value="1"/>
</dbReference>
<keyword evidence="6 9" id="KW-0489">Methyltransferase</keyword>
<protein>
    <recommendedName>
        <fullName evidence="4 9">Thiopurine S-methyltransferase</fullName>
        <ecNumber evidence="4 9">2.1.1.67</ecNumber>
    </recommendedName>
    <alternativeName>
        <fullName evidence="9">Thiopurine methyltransferase</fullName>
    </alternativeName>
</protein>
<evidence type="ECO:0000256" key="9">
    <source>
        <dbReference type="HAMAP-Rule" id="MF_00812"/>
    </source>
</evidence>
<feature type="binding site" evidence="9">
    <location>
        <position position="14"/>
    </location>
    <ligand>
        <name>S-adenosyl-L-methionine</name>
        <dbReference type="ChEBI" id="CHEBI:59789"/>
    </ligand>
</feature>
<accession>A0AAW3QY09</accession>
<evidence type="ECO:0000256" key="8">
    <source>
        <dbReference type="ARBA" id="ARBA00022691"/>
    </source>
</evidence>
<reference evidence="11 12" key="2">
    <citation type="submission" date="2015-06" db="EMBL/GenBank/DDBJ databases">
        <title>Improved classification and identification of acetic acid bacteria using matrix-assisted laser desorption/ionization time-of-flight mass spectrometry; Gluconobacter nephelii and Gluconobacter uchimurae are later heterotypic synonyms of Gluconobacter japonicus and Gluconobacter oxydans, respectively.</title>
        <authorList>
            <person name="Li L."/>
            <person name="Cleenwerck I."/>
            <person name="De Vuyst L."/>
            <person name="Vandamme P."/>
        </authorList>
    </citation>
    <scope>NUCLEOTIDE SEQUENCE [LARGE SCALE GENOMIC DNA]</scope>
    <source>
        <strain evidence="11 12">LMG 1356</strain>
    </source>
</reference>
<evidence type="ECO:0000256" key="5">
    <source>
        <dbReference type="ARBA" id="ARBA00022490"/>
    </source>
</evidence>
<evidence type="ECO:0000256" key="7">
    <source>
        <dbReference type="ARBA" id="ARBA00022679"/>
    </source>
</evidence>
<reference evidence="10" key="1">
    <citation type="journal article" date="2014" name="Int. J. Syst. Evol. Microbiol.">
        <title>Complete genome of a new Firmicutes species belonging to the dominant human colonic microbiota ('Ruminococcus bicirculans') reveals two chromosomes and a selective capacity to utilize plant glucans.</title>
        <authorList>
            <consortium name="NISC Comparative Sequencing Program"/>
            <person name="Wegmann U."/>
            <person name="Louis P."/>
            <person name="Goesmann A."/>
            <person name="Henrissat B."/>
            <person name="Duncan S.H."/>
            <person name="Flint H.J."/>
        </authorList>
    </citation>
    <scope>NUCLEOTIDE SEQUENCE</scope>
    <source>
        <strain evidence="10">NBRC 3250</strain>
    </source>
</reference>
<reference evidence="13" key="3">
    <citation type="journal article" date="2019" name="Int. J. Syst. Evol. Microbiol.">
        <title>The Global Catalogue of Microorganisms (GCM) 10K type strain sequencing project: providing services to taxonomists for standard genome sequencing and annotation.</title>
        <authorList>
            <consortium name="The Broad Institute Genomics Platform"/>
            <consortium name="The Broad Institute Genome Sequencing Center for Infectious Disease"/>
            <person name="Wu L."/>
            <person name="Ma J."/>
        </authorList>
    </citation>
    <scope>NUCLEOTIDE SEQUENCE [LARGE SCALE GENOMIC DNA]</scope>
    <source>
        <strain evidence="13">NBRC 3250</strain>
    </source>
</reference>